<feature type="repeat" description="TPR" evidence="3">
    <location>
        <begin position="578"/>
        <end position="611"/>
    </location>
</feature>
<dbReference type="PANTHER" id="PTHR45586">
    <property type="entry name" value="TPR REPEAT-CONTAINING PROTEIN PA4667"/>
    <property type="match status" value="1"/>
</dbReference>
<dbReference type="InterPro" id="IPR019734">
    <property type="entry name" value="TPR_rpt"/>
</dbReference>
<evidence type="ECO:0000313" key="5">
    <source>
        <dbReference type="EMBL" id="MBK6005149.1"/>
    </source>
</evidence>
<dbReference type="PANTHER" id="PTHR45586:SF14">
    <property type="entry name" value="TETRATRICOPEPTIDE TPR_2 REPEAT PROTEIN"/>
    <property type="match status" value="1"/>
</dbReference>
<comment type="caution">
    <text evidence="5">The sequence shown here is derived from an EMBL/GenBank/DDBJ whole genome shotgun (WGS) entry which is preliminary data.</text>
</comment>
<dbReference type="InterPro" id="IPR011990">
    <property type="entry name" value="TPR-like_helical_dom_sf"/>
</dbReference>
<gene>
    <name evidence="5" type="ORF">JJB11_03515</name>
</gene>
<keyword evidence="2 3" id="KW-0802">TPR repeat</keyword>
<keyword evidence="6" id="KW-1185">Reference proteome</keyword>
<dbReference type="AlphaFoldDB" id="A0A934WJX9"/>
<dbReference type="EMBL" id="JAEPWM010000001">
    <property type="protein sequence ID" value="MBK6005149.1"/>
    <property type="molecule type" value="Genomic_DNA"/>
</dbReference>
<reference evidence="5" key="1">
    <citation type="journal article" date="2012" name="J. Microbiol. Biotechnol.">
        <title>Ramlibacter ginsenosidimutans sp. nov., with ginsenoside-converting activity.</title>
        <authorList>
            <person name="Wang L."/>
            <person name="An D.S."/>
            <person name="Kim S.G."/>
            <person name="Jin F.X."/>
            <person name="Kim S.C."/>
            <person name="Lee S.T."/>
            <person name="Im W.T."/>
        </authorList>
    </citation>
    <scope>NUCLEOTIDE SEQUENCE</scope>
    <source>
        <strain evidence="5">KACC 17527</strain>
    </source>
</reference>
<protein>
    <submittedName>
        <fullName evidence="5">Tetratricopeptide repeat protein</fullName>
    </submittedName>
</protein>
<dbReference type="SUPFAM" id="SSF48452">
    <property type="entry name" value="TPR-like"/>
    <property type="match status" value="4"/>
</dbReference>
<sequence length="798" mass="85445">MNAMTRIFSALLLAAAAWALVACSTPEDKVERYTGRGQSLLKEGDPIKARLEFQNALQINPSAVPALVGLATVAERTHDWPGAYQLFTKVVELQPSNFEAIVKVGRLQLASGQLDKALESAQAASSLQPDNADVLGLRAAVFLKLGEADKAVALANQALARDPRHVDSLVVLASERLHARDADGAVAFLDKALASDERNVSLQMLKVQSLESLDRLDAAEAVLHKLVAMFPKETGYRDLLASFYVKHKKPVQAESEYRALVAANPKSNAPKLQLVRFLDSSQGAEAAAAELEKFSHAEPSSSELKLELASVRQQQKNDAAAIALWNEVIAAAGDTDPAGLRARGALASYQLAHKDSKSAKVLIEQMLAKDARDQQALYLRAGIAMDERRLDDAVVDLRGILRDAPDSAGALLLLARTYDLQGARDLAMQYYSDAAQRGRFAPAYGMPYAEQLVGAGRGRQADGVLHEVLRAAPAHVPALRMLAEIHLRAGDLAAAQAVANELARIEDAQGTAMRVQGAVQLARGDVSGGIASARRAYELTPGEPQAMASVVRSYLAAGKPKEALAFLQAVQAAAPTNQPARVMLGQLLARMGNVPAAVEALEAAIRIEPKQAAPYQALIAVHLANHHPDEALAVSSRGLQSLPGDFGLRLARASTLEALGKMEDAISIYEALLTEQPNAVIVANNLASLLADNRKDPASLRRAYDIAQRFRGSDLPLVKDTVGWTMHVAGKHKEAADLLKSASTQLPDLAIVQYHYGMNLLSLNNVPAARKALQRSLDLAAKTPFAQAEDARKALQNL</sequence>
<feature type="signal peptide" evidence="4">
    <location>
        <begin position="1"/>
        <end position="24"/>
    </location>
</feature>
<keyword evidence="4" id="KW-0732">Signal</keyword>
<dbReference type="Pfam" id="PF13432">
    <property type="entry name" value="TPR_16"/>
    <property type="match status" value="2"/>
</dbReference>
<dbReference type="InterPro" id="IPR051012">
    <property type="entry name" value="CellSynth/LPSAsmb/PSIAsmb"/>
</dbReference>
<dbReference type="Gene3D" id="1.25.40.10">
    <property type="entry name" value="Tetratricopeptide repeat domain"/>
    <property type="match status" value="5"/>
</dbReference>
<dbReference type="Proteomes" id="UP000630528">
    <property type="component" value="Unassembled WGS sequence"/>
</dbReference>
<evidence type="ECO:0000256" key="3">
    <source>
        <dbReference type="PROSITE-ProRule" id="PRU00339"/>
    </source>
</evidence>
<feature type="repeat" description="TPR" evidence="3">
    <location>
        <begin position="64"/>
        <end position="97"/>
    </location>
</feature>
<proteinExistence type="predicted"/>
<feature type="chain" id="PRO_5036797945" evidence="4">
    <location>
        <begin position="25"/>
        <end position="798"/>
    </location>
</feature>
<dbReference type="RefSeq" id="WP_201166501.1">
    <property type="nucleotide sequence ID" value="NZ_JAEPWM010000001.1"/>
</dbReference>
<organism evidence="5 6">
    <name type="scientific">Ramlibacter ginsenosidimutans</name>
    <dbReference type="NCBI Taxonomy" id="502333"/>
    <lineage>
        <taxon>Bacteria</taxon>
        <taxon>Pseudomonadati</taxon>
        <taxon>Pseudomonadota</taxon>
        <taxon>Betaproteobacteria</taxon>
        <taxon>Burkholderiales</taxon>
        <taxon>Comamonadaceae</taxon>
        <taxon>Ramlibacter</taxon>
    </lineage>
</organism>
<evidence type="ECO:0000256" key="4">
    <source>
        <dbReference type="SAM" id="SignalP"/>
    </source>
</evidence>
<evidence type="ECO:0000256" key="1">
    <source>
        <dbReference type="ARBA" id="ARBA00022737"/>
    </source>
</evidence>
<evidence type="ECO:0000256" key="2">
    <source>
        <dbReference type="ARBA" id="ARBA00022803"/>
    </source>
</evidence>
<dbReference type="PROSITE" id="PS51257">
    <property type="entry name" value="PROKAR_LIPOPROTEIN"/>
    <property type="match status" value="1"/>
</dbReference>
<dbReference type="PROSITE" id="PS50005">
    <property type="entry name" value="TPR"/>
    <property type="match status" value="5"/>
</dbReference>
<feature type="repeat" description="TPR" evidence="3">
    <location>
        <begin position="132"/>
        <end position="165"/>
    </location>
</feature>
<keyword evidence="1" id="KW-0677">Repeat</keyword>
<accession>A0A934WJX9</accession>
<dbReference type="Pfam" id="PF14559">
    <property type="entry name" value="TPR_19"/>
    <property type="match status" value="3"/>
</dbReference>
<dbReference type="SMART" id="SM00028">
    <property type="entry name" value="TPR"/>
    <property type="match status" value="11"/>
</dbReference>
<name>A0A934WJX9_9BURK</name>
<evidence type="ECO:0000313" key="6">
    <source>
        <dbReference type="Proteomes" id="UP000630528"/>
    </source>
</evidence>
<reference evidence="5" key="2">
    <citation type="submission" date="2021-01" db="EMBL/GenBank/DDBJ databases">
        <authorList>
            <person name="Kang M."/>
        </authorList>
    </citation>
    <scope>NUCLEOTIDE SEQUENCE</scope>
    <source>
        <strain evidence="5">KACC 17527</strain>
    </source>
</reference>
<feature type="repeat" description="TPR" evidence="3">
    <location>
        <begin position="98"/>
        <end position="131"/>
    </location>
</feature>
<feature type="repeat" description="TPR" evidence="3">
    <location>
        <begin position="30"/>
        <end position="63"/>
    </location>
</feature>